<accession>A0ABQ9VA22</accession>
<reference evidence="1 2" key="1">
    <citation type="submission" date="2023-05" db="EMBL/GenBank/DDBJ databases">
        <title>B98-5 Cell Line De Novo Hybrid Assembly: An Optical Mapping Approach.</title>
        <authorList>
            <person name="Kananen K."/>
            <person name="Auerbach J.A."/>
            <person name="Kautto E."/>
            <person name="Blachly J.S."/>
        </authorList>
    </citation>
    <scope>NUCLEOTIDE SEQUENCE [LARGE SCALE GENOMIC DNA]</scope>
    <source>
        <strain evidence="1">B95-8</strain>
        <tissue evidence="1">Cell line</tissue>
    </source>
</reference>
<dbReference type="PANTHER" id="PTHR16213">
    <property type="entry name" value="SELENOPROTEIN N"/>
    <property type="match status" value="1"/>
</dbReference>
<dbReference type="Proteomes" id="UP001266305">
    <property type="component" value="Unassembled WGS sequence"/>
</dbReference>
<keyword evidence="2" id="KW-1185">Reference proteome</keyword>
<dbReference type="EMBL" id="JASSZA010000007">
    <property type="protein sequence ID" value="KAK2106205.1"/>
    <property type="molecule type" value="Genomic_DNA"/>
</dbReference>
<name>A0ABQ9VA22_SAGOE</name>
<evidence type="ECO:0000313" key="2">
    <source>
        <dbReference type="Proteomes" id="UP001266305"/>
    </source>
</evidence>
<proteinExistence type="predicted"/>
<protein>
    <submittedName>
        <fullName evidence="1">Uncharacterized protein</fullName>
    </submittedName>
</protein>
<dbReference type="PANTHER" id="PTHR16213:SF78">
    <property type="entry name" value="SELENOPROTEIN N"/>
    <property type="match status" value="1"/>
</dbReference>
<organism evidence="1 2">
    <name type="scientific">Saguinus oedipus</name>
    <name type="common">Cotton-top tamarin</name>
    <name type="synonym">Oedipomidas oedipus</name>
    <dbReference type="NCBI Taxonomy" id="9490"/>
    <lineage>
        <taxon>Eukaryota</taxon>
        <taxon>Metazoa</taxon>
        <taxon>Chordata</taxon>
        <taxon>Craniata</taxon>
        <taxon>Vertebrata</taxon>
        <taxon>Euteleostomi</taxon>
        <taxon>Mammalia</taxon>
        <taxon>Eutheria</taxon>
        <taxon>Euarchontoglires</taxon>
        <taxon>Primates</taxon>
        <taxon>Haplorrhini</taxon>
        <taxon>Platyrrhini</taxon>
        <taxon>Cebidae</taxon>
        <taxon>Callitrichinae</taxon>
        <taxon>Saguinus</taxon>
    </lineage>
</organism>
<sequence length="233" mass="25945">MTPSALGLHTCQISEQEKIPEIKSSHCHASNDLCLIGSTPQASYEEEELPPDPSEETLTIEARFQPLLPETMTKSKDGFLGVSWGPQTAGSSMRIRLLRTSGCWVSAAQQQPHGSAQLYSLVSRLTLSGLRNWTTAASPRAVFATRHFQPFLPPPGQELGKPWWIIPSELSVFTGYLSNNRFYPPPPKGKEVIIHRLLSMFHPRPFVKTRFAPQGAVACLTAVSDFYYTVMFR</sequence>
<gene>
    <name evidence="1" type="ORF">P7K49_015719</name>
</gene>
<comment type="caution">
    <text evidence="1">The sequence shown here is derived from an EMBL/GenBank/DDBJ whole genome shotgun (WGS) entry which is preliminary data.</text>
</comment>
<evidence type="ECO:0000313" key="1">
    <source>
        <dbReference type="EMBL" id="KAK2106205.1"/>
    </source>
</evidence>